<feature type="signal peptide" evidence="1">
    <location>
        <begin position="1"/>
        <end position="24"/>
    </location>
</feature>
<protein>
    <submittedName>
        <fullName evidence="2">Uncharacterized protein</fullName>
    </submittedName>
</protein>
<feature type="chain" id="PRO_5006443605" evidence="1">
    <location>
        <begin position="25"/>
        <end position="116"/>
    </location>
</feature>
<reference evidence="2 3" key="1">
    <citation type="submission" date="2014-03" db="EMBL/GenBank/DDBJ databases">
        <title>Bradyrhizobium valentinum sp. nov., isolated from effective nodules of Lupinus mariae-josephae, a lupine endemic of basic-lime soils in Eastern Spain.</title>
        <authorList>
            <person name="Duran D."/>
            <person name="Rey L."/>
            <person name="Navarro A."/>
            <person name="Busquets A."/>
            <person name="Imperial J."/>
            <person name="Ruiz-Argueso T."/>
        </authorList>
    </citation>
    <scope>NUCLEOTIDE SEQUENCE [LARGE SCALE GENOMIC DNA]</scope>
    <source>
        <strain evidence="2 3">PAC68</strain>
    </source>
</reference>
<name>A0A0R3M3E3_9BRAD</name>
<keyword evidence="1" id="KW-0732">Signal</keyword>
<dbReference type="AlphaFoldDB" id="A0A0R3M3E3"/>
<dbReference type="EMBL" id="LLXZ01000039">
    <property type="protein sequence ID" value="KRR12093.1"/>
    <property type="molecule type" value="Genomic_DNA"/>
</dbReference>
<evidence type="ECO:0000256" key="1">
    <source>
        <dbReference type="SAM" id="SignalP"/>
    </source>
</evidence>
<evidence type="ECO:0000313" key="3">
    <source>
        <dbReference type="Proteomes" id="UP000050863"/>
    </source>
</evidence>
<sequence>MRTFLGLAVTIVCAAISTADSASAKKMKQVLEAKMACTKAPSDLTIGPKFLSHVKRMCEGKTECSVGPGELFAAEDMERWGCNKGFFVLVSCGGSDKQQYPSDNVKQKIDVFCDAP</sequence>
<evidence type="ECO:0000313" key="2">
    <source>
        <dbReference type="EMBL" id="KRR12093.1"/>
    </source>
</evidence>
<comment type="caution">
    <text evidence="2">The sequence shown here is derived from an EMBL/GenBank/DDBJ whole genome shotgun (WGS) entry which is preliminary data.</text>
</comment>
<gene>
    <name evidence="2" type="ORF">CQ12_22910</name>
</gene>
<proteinExistence type="predicted"/>
<accession>A0A0R3M3E3</accession>
<organism evidence="2 3">
    <name type="scientific">Bradyrhizobium jicamae</name>
    <dbReference type="NCBI Taxonomy" id="280332"/>
    <lineage>
        <taxon>Bacteria</taxon>
        <taxon>Pseudomonadati</taxon>
        <taxon>Pseudomonadota</taxon>
        <taxon>Alphaproteobacteria</taxon>
        <taxon>Hyphomicrobiales</taxon>
        <taxon>Nitrobacteraceae</taxon>
        <taxon>Bradyrhizobium</taxon>
    </lineage>
</organism>
<dbReference type="Proteomes" id="UP000050863">
    <property type="component" value="Unassembled WGS sequence"/>
</dbReference>
<keyword evidence="3" id="KW-1185">Reference proteome</keyword>